<proteinExistence type="predicted"/>
<evidence type="ECO:0000259" key="1">
    <source>
        <dbReference type="Pfam" id="PF04293"/>
    </source>
</evidence>
<dbReference type="EMBL" id="CP000482">
    <property type="protein sequence ID" value="ABK99332.1"/>
    <property type="molecule type" value="Genomic_DNA"/>
</dbReference>
<dbReference type="AlphaFoldDB" id="A1APR2"/>
<dbReference type="OrthoDB" id="9784270at2"/>
<dbReference type="PANTHER" id="PTHR30029">
    <property type="entry name" value="STAGE V SPORULATION PROTEIN R"/>
    <property type="match status" value="1"/>
</dbReference>
<gene>
    <name evidence="2" type="ordered locus">Ppro_1720</name>
</gene>
<feature type="domain" description="SpoVR protein-like N-terminal" evidence="1">
    <location>
        <begin position="9"/>
        <end position="427"/>
    </location>
</feature>
<evidence type="ECO:0000313" key="2">
    <source>
        <dbReference type="EMBL" id="ABK99332.1"/>
    </source>
</evidence>
<dbReference type="HOGENOM" id="CLU_010179_1_0_7"/>
<reference evidence="2 3" key="1">
    <citation type="submission" date="2006-10" db="EMBL/GenBank/DDBJ databases">
        <title>Complete sequence of chromosome of Pelobacter propionicus DSM 2379.</title>
        <authorList>
            <consortium name="US DOE Joint Genome Institute"/>
            <person name="Copeland A."/>
            <person name="Lucas S."/>
            <person name="Lapidus A."/>
            <person name="Barry K."/>
            <person name="Detter J.C."/>
            <person name="Glavina del Rio T."/>
            <person name="Hammon N."/>
            <person name="Israni S."/>
            <person name="Dalin E."/>
            <person name="Tice H."/>
            <person name="Pitluck S."/>
            <person name="Saunders E."/>
            <person name="Brettin T."/>
            <person name="Bruce D."/>
            <person name="Han C."/>
            <person name="Tapia R."/>
            <person name="Schmutz J."/>
            <person name="Larimer F."/>
            <person name="Land M."/>
            <person name="Hauser L."/>
            <person name="Kyrpides N."/>
            <person name="Kim E."/>
            <person name="Lovley D."/>
            <person name="Richardson P."/>
        </authorList>
    </citation>
    <scope>NUCLEOTIDE SEQUENCE [LARGE SCALE GENOMIC DNA]</scope>
    <source>
        <strain evidence="3">DSM 2379 / NBRC 103807 / OttBd1</strain>
    </source>
</reference>
<protein>
    <submittedName>
        <fullName evidence="2">SpoVR-like family protein</fullName>
    </submittedName>
</protein>
<dbReference type="Pfam" id="PF04293">
    <property type="entry name" value="SpoVR"/>
    <property type="match status" value="1"/>
</dbReference>
<dbReference type="PANTHER" id="PTHR30029:SF2">
    <property type="entry name" value="STAGE V SPORULATION PROTEIN R"/>
    <property type="match status" value="1"/>
</dbReference>
<dbReference type="InterPro" id="IPR056174">
    <property type="entry name" value="SpoVR_N"/>
</dbReference>
<sequence>MELINQHTKRIMEGCKERARSAGLSFTDESLEYLVTNRDLLELSPKVMIPTLYDYWVHDVEVLREKGKYELYPHNPYETVINTRPPISFYNDNNPDWLNVMIFYHVLAHIDFFQNNLYFRHTWDYDFTGQALSDKRVIAKLRAEKGRWVDYVIEFARGIDNLVDFHGGLTELFMPRGAGCSSRLNYYFDVFLQSVKKVPVSDYLKEVSRYNDCLKHDAQLGEKSFFVEAERRYPELEAHFSRWERQDKPVVRRDLLRYLLDHSSFLARDENVWMRSILEIVRKTSVFFQPQIRTKIMNEGWASYWHEQLFLKDDRIRGHEVDFARVHAGVTSMPRVGINPYALGMRLFCQIEEQADKGRFSFDFQRLADADRRRHFDAGTASGGDYIFSVRENLCDYLFLKNYLDQDFLDRYKLFVAGKRLDQQRMVWQYYVKSRRADDYRAMLLDSLYHPPVITVDQEKGVEGSLYLVHAFEGKQLVHEYIANTLMGIEYLWGGPVHLETSDARLAATPSGPGSPEGVSGRVVAWQRVLYSMNEKVLSRKNL</sequence>
<name>A1APR2_PELPD</name>
<organism evidence="2 3">
    <name type="scientific">Pelobacter propionicus (strain DSM 2379 / NBRC 103807 / OttBd1)</name>
    <dbReference type="NCBI Taxonomy" id="338966"/>
    <lineage>
        <taxon>Bacteria</taxon>
        <taxon>Pseudomonadati</taxon>
        <taxon>Thermodesulfobacteriota</taxon>
        <taxon>Desulfuromonadia</taxon>
        <taxon>Desulfuromonadales</taxon>
        <taxon>Desulfuromonadaceae</taxon>
        <taxon>Pelobacter</taxon>
    </lineage>
</organism>
<dbReference type="STRING" id="338966.Ppro_1720"/>
<accession>A1APR2</accession>
<keyword evidence="3" id="KW-1185">Reference proteome</keyword>
<dbReference type="InterPro" id="IPR007390">
    <property type="entry name" value="Spore_V_R"/>
</dbReference>
<dbReference type="eggNOG" id="COG2719">
    <property type="taxonomic scope" value="Bacteria"/>
</dbReference>
<evidence type="ECO:0000313" key="3">
    <source>
        <dbReference type="Proteomes" id="UP000006732"/>
    </source>
</evidence>
<dbReference type="RefSeq" id="WP_011735609.1">
    <property type="nucleotide sequence ID" value="NC_008609.1"/>
</dbReference>
<dbReference type="KEGG" id="ppd:Ppro_1720"/>
<dbReference type="Proteomes" id="UP000006732">
    <property type="component" value="Chromosome"/>
</dbReference>